<protein>
    <submittedName>
        <fullName evidence="1">Uncharacterized protein</fullName>
    </submittedName>
</protein>
<sequence length="219" mass="23252">MAGSGDEHDLDALATRLRRDGVVDLGEREGLDQPVEREATVAMRRDQLRDEGLRIAVAFHDPDDALPEGDHRGDVDRDGILRLRGNADQPDHAAGGERAERRLDRLDPAAGVEGEVEAIGDDAAQRFGDGTGLGIDDVGRAEPHAGIVQRRKIAAIAGQMLLAARAMAAAGKAEDDTVADRQPLDSLADLFDHACALVAEHGRQRVGGELVAKDEIGVA</sequence>
<evidence type="ECO:0000313" key="2">
    <source>
        <dbReference type="Proteomes" id="UP000218231"/>
    </source>
</evidence>
<accession>A0A2A2JZZ4</accession>
<comment type="caution">
    <text evidence="1">The sequence shown here is derived from an EMBL/GenBank/DDBJ whole genome shotgun (WGS) entry which is preliminary data.</text>
</comment>
<dbReference type="EMBL" id="LIAE01009970">
    <property type="protein sequence ID" value="PAV67261.1"/>
    <property type="molecule type" value="Genomic_DNA"/>
</dbReference>
<dbReference type="Proteomes" id="UP000218231">
    <property type="component" value="Unassembled WGS sequence"/>
</dbReference>
<reference evidence="1 2" key="1">
    <citation type="journal article" date="2017" name="Curr. Biol.">
        <title>Genome architecture and evolution of a unichromosomal asexual nematode.</title>
        <authorList>
            <person name="Fradin H."/>
            <person name="Zegar C."/>
            <person name="Gutwein M."/>
            <person name="Lucas J."/>
            <person name="Kovtun M."/>
            <person name="Corcoran D."/>
            <person name="Baugh L.R."/>
            <person name="Kiontke K."/>
            <person name="Gunsalus K."/>
            <person name="Fitch D.H."/>
            <person name="Piano F."/>
        </authorList>
    </citation>
    <scope>NUCLEOTIDE SEQUENCE [LARGE SCALE GENOMIC DNA]</scope>
    <source>
        <strain evidence="1">PF1309</strain>
    </source>
</reference>
<keyword evidence="2" id="KW-1185">Reference proteome</keyword>
<dbReference type="AlphaFoldDB" id="A0A2A2JZZ4"/>
<gene>
    <name evidence="1" type="ORF">WR25_10350</name>
</gene>
<proteinExistence type="predicted"/>
<evidence type="ECO:0000313" key="1">
    <source>
        <dbReference type="EMBL" id="PAV67261.1"/>
    </source>
</evidence>
<name>A0A2A2JZZ4_9BILA</name>
<organism evidence="1 2">
    <name type="scientific">Diploscapter pachys</name>
    <dbReference type="NCBI Taxonomy" id="2018661"/>
    <lineage>
        <taxon>Eukaryota</taxon>
        <taxon>Metazoa</taxon>
        <taxon>Ecdysozoa</taxon>
        <taxon>Nematoda</taxon>
        <taxon>Chromadorea</taxon>
        <taxon>Rhabditida</taxon>
        <taxon>Rhabditina</taxon>
        <taxon>Rhabditomorpha</taxon>
        <taxon>Rhabditoidea</taxon>
        <taxon>Rhabditidae</taxon>
        <taxon>Diploscapter</taxon>
    </lineage>
</organism>